<feature type="domain" description="DEP" evidence="2">
    <location>
        <begin position="421"/>
        <end position="487"/>
    </location>
</feature>
<organism evidence="3 4">
    <name type="scientific">Eumeta variegata</name>
    <name type="common">Bagworm moth</name>
    <name type="synonym">Eumeta japonica</name>
    <dbReference type="NCBI Taxonomy" id="151549"/>
    <lineage>
        <taxon>Eukaryota</taxon>
        <taxon>Metazoa</taxon>
        <taxon>Ecdysozoa</taxon>
        <taxon>Arthropoda</taxon>
        <taxon>Hexapoda</taxon>
        <taxon>Insecta</taxon>
        <taxon>Pterygota</taxon>
        <taxon>Neoptera</taxon>
        <taxon>Endopterygota</taxon>
        <taxon>Lepidoptera</taxon>
        <taxon>Glossata</taxon>
        <taxon>Ditrysia</taxon>
        <taxon>Tineoidea</taxon>
        <taxon>Psychidae</taxon>
        <taxon>Oiketicinae</taxon>
        <taxon>Eumeta</taxon>
    </lineage>
</organism>
<accession>A0A4C1Z6M5</accession>
<keyword evidence="1" id="KW-0812">Transmembrane</keyword>
<keyword evidence="1" id="KW-0472">Membrane</keyword>
<feature type="transmembrane region" description="Helical" evidence="1">
    <location>
        <begin position="149"/>
        <end position="175"/>
    </location>
</feature>
<dbReference type="InterPro" id="IPR036388">
    <property type="entry name" value="WH-like_DNA-bd_sf"/>
</dbReference>
<dbReference type="PANTHER" id="PTHR22829:SF5">
    <property type="entry name" value="INTEGRAL MEMBRANE PROTEIN GPR155"/>
    <property type="match status" value="1"/>
</dbReference>
<feature type="transmembrane region" description="Helical" evidence="1">
    <location>
        <begin position="26"/>
        <end position="45"/>
    </location>
</feature>
<dbReference type="Gene3D" id="1.10.10.10">
    <property type="entry name" value="Winged helix-like DNA-binding domain superfamily/Winged helix DNA-binding domain"/>
    <property type="match status" value="1"/>
</dbReference>
<comment type="caution">
    <text evidence="3">The sequence shown here is derived from an EMBL/GenBank/DDBJ whole genome shotgun (WGS) entry which is preliminary data.</text>
</comment>
<evidence type="ECO:0000313" key="3">
    <source>
        <dbReference type="EMBL" id="GBP82972.1"/>
    </source>
</evidence>
<dbReference type="InterPro" id="IPR036390">
    <property type="entry name" value="WH_DNA-bd_sf"/>
</dbReference>
<keyword evidence="1" id="KW-1133">Transmembrane helix</keyword>
<dbReference type="EMBL" id="BGZK01001597">
    <property type="protein sequence ID" value="GBP82972.1"/>
    <property type="molecule type" value="Genomic_DNA"/>
</dbReference>
<evidence type="ECO:0000256" key="1">
    <source>
        <dbReference type="SAM" id="Phobius"/>
    </source>
</evidence>
<dbReference type="PROSITE" id="PS50186">
    <property type="entry name" value="DEP"/>
    <property type="match status" value="1"/>
</dbReference>
<dbReference type="GO" id="GO:0030514">
    <property type="term" value="P:negative regulation of BMP signaling pathway"/>
    <property type="evidence" value="ECO:0007669"/>
    <property type="project" value="TreeGrafter"/>
</dbReference>
<proteinExistence type="predicted"/>
<dbReference type="GO" id="GO:0035556">
    <property type="term" value="P:intracellular signal transduction"/>
    <property type="evidence" value="ECO:0007669"/>
    <property type="project" value="InterPro"/>
</dbReference>
<evidence type="ECO:0000259" key="2">
    <source>
        <dbReference type="PROSITE" id="PS50186"/>
    </source>
</evidence>
<dbReference type="AlphaFoldDB" id="A0A4C1Z6M5"/>
<keyword evidence="4" id="KW-1185">Reference proteome</keyword>
<evidence type="ECO:0000313" key="4">
    <source>
        <dbReference type="Proteomes" id="UP000299102"/>
    </source>
</evidence>
<dbReference type="PANTHER" id="PTHR22829">
    <property type="entry name" value="DEP DOMAIN PROTEIN"/>
    <property type="match status" value="1"/>
</dbReference>
<dbReference type="Pfam" id="PF00610">
    <property type="entry name" value="DEP"/>
    <property type="match status" value="1"/>
</dbReference>
<name>A0A4C1Z6M5_EUMVA</name>
<gene>
    <name evidence="3" type="primary">GPR155</name>
    <name evidence="3" type="ORF">EVAR_39661_1</name>
</gene>
<dbReference type="SUPFAM" id="SSF46785">
    <property type="entry name" value="Winged helix' DNA-binding domain"/>
    <property type="match status" value="1"/>
</dbReference>
<feature type="transmembrane region" description="Helical" evidence="1">
    <location>
        <begin position="57"/>
        <end position="76"/>
    </location>
</feature>
<dbReference type="InterPro" id="IPR051832">
    <property type="entry name" value="mTOR-Rac_regulators"/>
</dbReference>
<feature type="transmembrane region" description="Helical" evidence="1">
    <location>
        <begin position="182"/>
        <end position="207"/>
    </location>
</feature>
<feature type="transmembrane region" description="Helical" evidence="1">
    <location>
        <begin position="222"/>
        <end position="243"/>
    </location>
</feature>
<feature type="transmembrane region" description="Helical" evidence="1">
    <location>
        <begin position="96"/>
        <end position="114"/>
    </location>
</feature>
<protein>
    <submittedName>
        <fullName evidence="3">Integral membrane protein GPR155</fullName>
    </submittedName>
</protein>
<dbReference type="InterPro" id="IPR000591">
    <property type="entry name" value="DEP_dom"/>
</dbReference>
<reference evidence="3 4" key="1">
    <citation type="journal article" date="2019" name="Commun. Biol.">
        <title>The bagworm genome reveals a unique fibroin gene that provides high tensile strength.</title>
        <authorList>
            <person name="Kono N."/>
            <person name="Nakamura H."/>
            <person name="Ohtoshi R."/>
            <person name="Tomita M."/>
            <person name="Numata K."/>
            <person name="Arakawa K."/>
        </authorList>
    </citation>
    <scope>NUCLEOTIDE SEQUENCE [LARGE SCALE GENOMIC DNA]</scope>
</reference>
<dbReference type="SMART" id="SM00049">
    <property type="entry name" value="DEP"/>
    <property type="match status" value="1"/>
</dbReference>
<dbReference type="Proteomes" id="UP000299102">
    <property type="component" value="Unassembled WGS sequence"/>
</dbReference>
<sequence length="487" mass="53279">MAPISLAILNPVAFILMEISKQRENLAVSVMGQAFSGSALFLLGLRMVGQFYRLRGPSLVLPFVLIMVKLIILPVVMRESVSALHAGNNSSETQSLSTYAFLYGTIPTAPAVFVFSNQYQLEIDLILLAVTVIWGGPKPEFIQSAGYVVLQAIRIFSMFSYALWIAMLAMGMLLLQSRGPCFLVTLWPVLGFVAWGAPTVMVAVLLATKAQTGNLEDKSTNAIRLCLLVFCLTVCTGSLIAYLRFRRNNVQSALVADVVSSGPSPPDESSALIENAEPISQSQSLSINGCYGAITATPSPSKSINGCCSNDPNCENGLQRSQDIEDMGNANRECDCPPSHKTCVDANGACLYVADLERAASSLGLLPEETAGRGGQLLRHTVYGADTLVLPSVDDLSFETRHVCEQFISHHLNRCKEAIARDTRWRMRTHRGVFRGTCLVRWLIDCGLAKDEFEAVQYGRHLLDGRLIIHVNNAHHFTNSQLLYVFK</sequence>
<dbReference type="OrthoDB" id="2133778at2759"/>